<dbReference type="Proteomes" id="UP000095743">
    <property type="component" value="Chromosome"/>
</dbReference>
<dbReference type="Pfam" id="PF04307">
    <property type="entry name" value="YdjM"/>
    <property type="match status" value="1"/>
</dbReference>
<feature type="transmembrane region" description="Helical" evidence="1">
    <location>
        <begin position="170"/>
        <end position="189"/>
    </location>
</feature>
<accession>A0A1D8GBN3</accession>
<name>A0A1D8GBN3_9FIRM</name>
<feature type="transmembrane region" description="Helical" evidence="1">
    <location>
        <begin position="316"/>
        <end position="336"/>
    </location>
</feature>
<keyword evidence="3" id="KW-1185">Reference proteome</keyword>
<sequence>MMGRTHFQVGVLSYVLASTVPHIANLPVIGGGRGEINIAAACIAGAAALMADVDSQHSKINQMNPVVGSANKLVDTGEDILKKLLSIIFTLGIGAGILFFRGDIIKMLWYFNNIKPYAEGITYGAAAFFLILGVCGRKGTRVLTKLPLIGNIYTSITTGINRGSALLKRMMMIIIYGGAGLWIIGYNASHGKDPYLYLVGALFIAAVIFPHRSFFHSIEGFLIFTAAVSYLTNRIGYPEFRYAFMIGYISHLYFTDIFTKEGVPLSVLPRILEKIGLHKRLRKFKLYSLLYQVLNIRLRVPLISTGTKLGNIFEKGYVLTLLVTSIVSFVIFDGSIKLI</sequence>
<dbReference type="STRING" id="1424294.Gferi_01225"/>
<dbReference type="KEGG" id="gfe:Gferi_01225"/>
<proteinExistence type="predicted"/>
<dbReference type="InterPro" id="IPR007404">
    <property type="entry name" value="YdjM-like"/>
</dbReference>
<keyword evidence="1" id="KW-1133">Transmembrane helix</keyword>
<feature type="transmembrane region" description="Helical" evidence="1">
    <location>
        <begin position="195"/>
        <end position="215"/>
    </location>
</feature>
<reference evidence="2 3" key="1">
    <citation type="submission" date="2016-09" db="EMBL/GenBank/DDBJ databases">
        <title>Genomic analysis reveals versatility of anaerobic energy metabolism of Geosporobacter ferrireducens IRF9 of phylum Firmicutes.</title>
        <authorList>
            <person name="Kim S.-J."/>
        </authorList>
    </citation>
    <scope>NUCLEOTIDE SEQUENCE [LARGE SCALE GENOMIC DNA]</scope>
    <source>
        <strain evidence="2 3">IRF9</strain>
    </source>
</reference>
<keyword evidence="1" id="KW-0472">Membrane</keyword>
<feature type="transmembrane region" description="Helical" evidence="1">
    <location>
        <begin position="120"/>
        <end position="136"/>
    </location>
</feature>
<evidence type="ECO:0000313" key="3">
    <source>
        <dbReference type="Proteomes" id="UP000095743"/>
    </source>
</evidence>
<dbReference type="AlphaFoldDB" id="A0A1D8GBN3"/>
<dbReference type="OrthoDB" id="5459053at2"/>
<feature type="transmembrane region" description="Helical" evidence="1">
    <location>
        <begin position="80"/>
        <end position="100"/>
    </location>
</feature>
<protein>
    <recommendedName>
        <fullName evidence="4">Metal-dependent hydrolase</fullName>
    </recommendedName>
</protein>
<keyword evidence="1" id="KW-0812">Transmembrane</keyword>
<evidence type="ECO:0000313" key="2">
    <source>
        <dbReference type="EMBL" id="AOT68331.1"/>
    </source>
</evidence>
<evidence type="ECO:0000256" key="1">
    <source>
        <dbReference type="SAM" id="Phobius"/>
    </source>
</evidence>
<dbReference type="RefSeq" id="WP_069973884.1">
    <property type="nucleotide sequence ID" value="NZ_CP017269.1"/>
</dbReference>
<organism evidence="2 3">
    <name type="scientific">Geosporobacter ferrireducens</name>
    <dbReference type="NCBI Taxonomy" id="1424294"/>
    <lineage>
        <taxon>Bacteria</taxon>
        <taxon>Bacillati</taxon>
        <taxon>Bacillota</taxon>
        <taxon>Clostridia</taxon>
        <taxon>Peptostreptococcales</taxon>
        <taxon>Thermotaleaceae</taxon>
        <taxon>Geosporobacter</taxon>
    </lineage>
</organism>
<dbReference type="EMBL" id="CP017269">
    <property type="protein sequence ID" value="AOT68331.1"/>
    <property type="molecule type" value="Genomic_DNA"/>
</dbReference>
<gene>
    <name evidence="2" type="ORF">Gferi_01225</name>
</gene>
<evidence type="ECO:0008006" key="4">
    <source>
        <dbReference type="Google" id="ProtNLM"/>
    </source>
</evidence>